<dbReference type="Gene3D" id="3.30.70.330">
    <property type="match status" value="1"/>
</dbReference>
<dbReference type="GeneID" id="37015040"/>
<sequence>MAPKVTSAAAATSAKSAGKRKAPAVEKATATSASKKQKEQSEAPLKSISKKDAPAAKSSKASPVAKAAQSLSPAARKGKGKAVPTPAKSPLTSSKPIEEDSEVDEEGESIDSEEEAEMLKGLSSDEEQEEDGADSSDEDDEGDSSDEDDTSALKRHSDIITKSLPSSKDDAAVQRRLEKVSKQRQSQPSQTINAAVLYVGHLPKHFTEQPLRQYFSQFGTISRLRLSRNKKTGASKHYAFVEFADEEVGRIVQETMDNYLILGQLLKVKILDKSEIHPKLWIGANRTFRKVPGDRRARVQHDGPKTAEQKEKVQAQLLSRQEKKRKALKEAGIDYDFEGYKKAVVA</sequence>
<dbReference type="RefSeq" id="XP_025345350.1">
    <property type="nucleotide sequence ID" value="XM_025493306.1"/>
</dbReference>
<evidence type="ECO:0000256" key="1">
    <source>
        <dbReference type="ARBA" id="ARBA00004604"/>
    </source>
</evidence>
<feature type="domain" description="RRM" evidence="6">
    <location>
        <begin position="195"/>
        <end position="273"/>
    </location>
</feature>
<feature type="compositionally biased region" description="Low complexity" evidence="5">
    <location>
        <begin position="7"/>
        <end position="16"/>
    </location>
</feature>
<evidence type="ECO:0000259" key="6">
    <source>
        <dbReference type="PROSITE" id="PS50102"/>
    </source>
</evidence>
<evidence type="ECO:0000313" key="8">
    <source>
        <dbReference type="Proteomes" id="UP000245942"/>
    </source>
</evidence>
<feature type="region of interest" description="Disordered" evidence="5">
    <location>
        <begin position="1"/>
        <end position="189"/>
    </location>
</feature>
<feature type="compositionally biased region" description="Basic and acidic residues" evidence="5">
    <location>
        <begin position="167"/>
        <end position="181"/>
    </location>
</feature>
<feature type="compositionally biased region" description="Acidic residues" evidence="5">
    <location>
        <begin position="124"/>
        <end position="150"/>
    </location>
</feature>
<feature type="compositionally biased region" description="Low complexity" evidence="5">
    <location>
        <begin position="55"/>
        <end position="70"/>
    </location>
</feature>
<proteinExistence type="predicted"/>
<dbReference type="AlphaFoldDB" id="A0A316TYR3"/>
<dbReference type="InterPro" id="IPR035979">
    <property type="entry name" value="RBD_domain_sf"/>
</dbReference>
<organism evidence="7 8">
    <name type="scientific">Pseudomicrostroma glucosiphilum</name>
    <dbReference type="NCBI Taxonomy" id="1684307"/>
    <lineage>
        <taxon>Eukaryota</taxon>
        <taxon>Fungi</taxon>
        <taxon>Dikarya</taxon>
        <taxon>Basidiomycota</taxon>
        <taxon>Ustilaginomycotina</taxon>
        <taxon>Exobasidiomycetes</taxon>
        <taxon>Microstromatales</taxon>
        <taxon>Microstromatales incertae sedis</taxon>
        <taxon>Pseudomicrostroma</taxon>
    </lineage>
</organism>
<protein>
    <recommendedName>
        <fullName evidence="6">RRM domain-containing protein</fullName>
    </recommendedName>
</protein>
<dbReference type="SUPFAM" id="SSF54928">
    <property type="entry name" value="RNA-binding domain, RBD"/>
    <property type="match status" value="1"/>
</dbReference>
<dbReference type="Pfam" id="PF00076">
    <property type="entry name" value="RRM_1"/>
    <property type="match status" value="1"/>
</dbReference>
<name>A0A316TYR3_9BASI</name>
<evidence type="ECO:0000313" key="7">
    <source>
        <dbReference type="EMBL" id="PWN18190.1"/>
    </source>
</evidence>
<feature type="compositionally biased region" description="Acidic residues" evidence="5">
    <location>
        <begin position="99"/>
        <end position="116"/>
    </location>
</feature>
<evidence type="ECO:0000256" key="4">
    <source>
        <dbReference type="PROSITE-ProRule" id="PRU00176"/>
    </source>
</evidence>
<dbReference type="InterPro" id="IPR000504">
    <property type="entry name" value="RRM_dom"/>
</dbReference>
<dbReference type="InterPro" id="IPR012677">
    <property type="entry name" value="Nucleotide-bd_a/b_plait_sf"/>
</dbReference>
<keyword evidence="8" id="KW-1185">Reference proteome</keyword>
<accession>A0A316TYR3</accession>
<dbReference type="OrthoDB" id="21467at2759"/>
<gene>
    <name evidence="7" type="ORF">BCV69DRAFT_285171</name>
</gene>
<dbReference type="Proteomes" id="UP000245942">
    <property type="component" value="Unassembled WGS sequence"/>
</dbReference>
<dbReference type="PROSITE" id="PS50102">
    <property type="entry name" value="RRM"/>
    <property type="match status" value="1"/>
</dbReference>
<dbReference type="STRING" id="1684307.A0A316TYR3"/>
<keyword evidence="3" id="KW-0539">Nucleus</keyword>
<dbReference type="GO" id="GO:0005730">
    <property type="term" value="C:nucleolus"/>
    <property type="evidence" value="ECO:0007669"/>
    <property type="project" value="UniProtKB-SubCell"/>
</dbReference>
<dbReference type="GO" id="GO:0003723">
    <property type="term" value="F:RNA binding"/>
    <property type="evidence" value="ECO:0007669"/>
    <property type="project" value="UniProtKB-UniRule"/>
</dbReference>
<keyword evidence="2 4" id="KW-0694">RNA-binding</keyword>
<evidence type="ECO:0000256" key="5">
    <source>
        <dbReference type="SAM" id="MobiDB-lite"/>
    </source>
</evidence>
<evidence type="ECO:0000256" key="2">
    <source>
        <dbReference type="ARBA" id="ARBA00022884"/>
    </source>
</evidence>
<dbReference type="EMBL" id="KZ819337">
    <property type="protein sequence ID" value="PWN18190.1"/>
    <property type="molecule type" value="Genomic_DNA"/>
</dbReference>
<comment type="subcellular location">
    <subcellularLocation>
        <location evidence="1">Nucleus</location>
        <location evidence="1">Nucleolus</location>
    </subcellularLocation>
</comment>
<evidence type="ECO:0000256" key="3">
    <source>
        <dbReference type="ARBA" id="ARBA00023242"/>
    </source>
</evidence>
<dbReference type="PANTHER" id="PTHR46754">
    <property type="entry name" value="MKI67 FHA DOMAIN-INTERACTING NUCLEOLAR PHOSPHOPROTEIN"/>
    <property type="match status" value="1"/>
</dbReference>
<dbReference type="SMART" id="SM00360">
    <property type="entry name" value="RRM"/>
    <property type="match status" value="1"/>
</dbReference>
<reference evidence="7 8" key="1">
    <citation type="journal article" date="2018" name="Mol. Biol. Evol.">
        <title>Broad Genomic Sampling Reveals a Smut Pathogenic Ancestry of the Fungal Clade Ustilaginomycotina.</title>
        <authorList>
            <person name="Kijpornyongpan T."/>
            <person name="Mondo S.J."/>
            <person name="Barry K."/>
            <person name="Sandor L."/>
            <person name="Lee J."/>
            <person name="Lipzen A."/>
            <person name="Pangilinan J."/>
            <person name="LaButti K."/>
            <person name="Hainaut M."/>
            <person name="Henrissat B."/>
            <person name="Grigoriev I.V."/>
            <person name="Spatafora J.W."/>
            <person name="Aime M.C."/>
        </authorList>
    </citation>
    <scope>NUCLEOTIDE SEQUENCE [LARGE SCALE GENOMIC DNA]</scope>
    <source>
        <strain evidence="7 8">MCA 4718</strain>
    </source>
</reference>
<dbReference type="CDD" id="cd12307">
    <property type="entry name" value="RRM_NIFK_like"/>
    <property type="match status" value="1"/>
</dbReference>